<dbReference type="HAMAP" id="MF_01479">
    <property type="entry name" value="WhiB"/>
    <property type="match status" value="1"/>
</dbReference>
<comment type="subcellular location">
    <subcellularLocation>
        <location evidence="1 11">Cytoplasm</location>
    </subcellularLocation>
</comment>
<dbReference type="EMBL" id="BAAASR010000041">
    <property type="protein sequence ID" value="GAA2515628.1"/>
    <property type="molecule type" value="Genomic_DNA"/>
</dbReference>
<keyword evidence="15" id="KW-1185">Reference proteome</keyword>
<evidence type="ECO:0000256" key="10">
    <source>
        <dbReference type="ARBA" id="ARBA00023163"/>
    </source>
</evidence>
<evidence type="ECO:0000256" key="9">
    <source>
        <dbReference type="ARBA" id="ARBA00023157"/>
    </source>
</evidence>
<evidence type="ECO:0000259" key="13">
    <source>
        <dbReference type="PROSITE" id="PS51674"/>
    </source>
</evidence>
<keyword evidence="5 11" id="KW-0408">Iron</keyword>
<keyword evidence="3 11" id="KW-0004">4Fe-4S</keyword>
<gene>
    <name evidence="11" type="primary">whiB</name>
    <name evidence="14" type="ORF">GCM10010393_55930</name>
</gene>
<comment type="similarity">
    <text evidence="2 11">Belongs to the WhiB family.</text>
</comment>
<keyword evidence="11" id="KW-0963">Cytoplasm</keyword>
<dbReference type="InterPro" id="IPR003482">
    <property type="entry name" value="Whib"/>
</dbReference>
<comment type="caution">
    <text evidence="14">The sequence shown here is derived from an EMBL/GenBank/DDBJ whole genome shotgun (WGS) entry which is preliminary data.</text>
</comment>
<evidence type="ECO:0000256" key="3">
    <source>
        <dbReference type="ARBA" id="ARBA00022485"/>
    </source>
</evidence>
<feature type="binding site" evidence="11">
    <location>
        <position position="81"/>
    </location>
    <ligand>
        <name>[4Fe-4S] cluster</name>
        <dbReference type="ChEBI" id="CHEBI:49883"/>
    </ligand>
</feature>
<sequence>MQLEAHAPSVPPSETITPPGLTEDPALTPLTALTALDDAIENLGVPVPCRSYDPEVFFAESPADVEYAKSLCRTCPLVEACLAGAKERREPWGVWGGELFVQGVVVARKRPRGRPRKNPVMA</sequence>
<comment type="function">
    <text evidence="11">Acts as a transcriptional regulator. Probably redox-responsive. The apo- but not holo-form probably binds DNA.</text>
</comment>
<dbReference type="PROSITE" id="PS00354">
    <property type="entry name" value="HMGI_Y"/>
    <property type="match status" value="1"/>
</dbReference>
<dbReference type="Proteomes" id="UP001499942">
    <property type="component" value="Unassembled WGS sequence"/>
</dbReference>
<dbReference type="InterPro" id="IPR034768">
    <property type="entry name" value="4FE4S_WBL"/>
</dbReference>
<evidence type="ECO:0000256" key="2">
    <source>
        <dbReference type="ARBA" id="ARBA00006597"/>
    </source>
</evidence>
<keyword evidence="4 11" id="KW-0479">Metal-binding</keyword>
<evidence type="ECO:0000256" key="6">
    <source>
        <dbReference type="ARBA" id="ARBA00023014"/>
    </source>
</evidence>
<evidence type="ECO:0000256" key="4">
    <source>
        <dbReference type="ARBA" id="ARBA00022723"/>
    </source>
</evidence>
<feature type="region of interest" description="Disordered" evidence="12">
    <location>
        <begin position="1"/>
        <end position="26"/>
    </location>
</feature>
<proteinExistence type="inferred from homology"/>
<keyword evidence="8 11" id="KW-0238">DNA-binding</keyword>
<keyword evidence="6 11" id="KW-0411">Iron-sulfur</keyword>
<evidence type="ECO:0000256" key="1">
    <source>
        <dbReference type="ARBA" id="ARBA00004496"/>
    </source>
</evidence>
<evidence type="ECO:0000313" key="14">
    <source>
        <dbReference type="EMBL" id="GAA2515628.1"/>
    </source>
</evidence>
<keyword evidence="7 11" id="KW-0805">Transcription regulation</keyword>
<feature type="domain" description="4Fe-4S Wbl-type" evidence="13">
    <location>
        <begin position="48"/>
        <end position="105"/>
    </location>
</feature>
<dbReference type="InterPro" id="IPR000637">
    <property type="entry name" value="HMGI/Y_DNA-bd_CS"/>
</dbReference>
<keyword evidence="10 11" id="KW-0804">Transcription</keyword>
<dbReference type="PANTHER" id="PTHR38839:SF2">
    <property type="entry name" value="TRANSCRIPTIONAL REGULATOR WHIB7-RELATED"/>
    <property type="match status" value="1"/>
</dbReference>
<feature type="binding site" evidence="11">
    <location>
        <position position="49"/>
    </location>
    <ligand>
        <name>[4Fe-4S] cluster</name>
        <dbReference type="ChEBI" id="CHEBI:49883"/>
    </ligand>
</feature>
<evidence type="ECO:0000256" key="8">
    <source>
        <dbReference type="ARBA" id="ARBA00023125"/>
    </source>
</evidence>
<evidence type="ECO:0000256" key="5">
    <source>
        <dbReference type="ARBA" id="ARBA00023004"/>
    </source>
</evidence>
<evidence type="ECO:0000256" key="11">
    <source>
        <dbReference type="HAMAP-Rule" id="MF_01479"/>
    </source>
</evidence>
<organism evidence="14 15">
    <name type="scientific">Streptomyces gobitricini</name>
    <dbReference type="NCBI Taxonomy" id="68211"/>
    <lineage>
        <taxon>Bacteria</taxon>
        <taxon>Bacillati</taxon>
        <taxon>Actinomycetota</taxon>
        <taxon>Actinomycetes</taxon>
        <taxon>Kitasatosporales</taxon>
        <taxon>Streptomycetaceae</taxon>
        <taxon>Streptomyces</taxon>
    </lineage>
</organism>
<dbReference type="PANTHER" id="PTHR38839">
    <property type="entry name" value="TRANSCRIPTIONAL REGULATOR WHID-RELATED"/>
    <property type="match status" value="1"/>
</dbReference>
<dbReference type="RefSeq" id="WP_344366348.1">
    <property type="nucleotide sequence ID" value="NZ_BAAASR010000041.1"/>
</dbReference>
<feature type="binding site" evidence="11">
    <location>
        <position position="75"/>
    </location>
    <ligand>
        <name>[4Fe-4S] cluster</name>
        <dbReference type="ChEBI" id="CHEBI:49883"/>
    </ligand>
</feature>
<comment type="PTM">
    <text evidence="11">Upon Fe-S cluster removal intramolecular disulfide bonds are formed.</text>
</comment>
<feature type="binding site" evidence="11">
    <location>
        <position position="72"/>
    </location>
    <ligand>
        <name>[4Fe-4S] cluster</name>
        <dbReference type="ChEBI" id="CHEBI:49883"/>
    </ligand>
</feature>
<reference evidence="14 15" key="1">
    <citation type="journal article" date="2019" name="Int. J. Syst. Evol. Microbiol.">
        <title>The Global Catalogue of Microorganisms (GCM) 10K type strain sequencing project: providing services to taxonomists for standard genome sequencing and annotation.</title>
        <authorList>
            <consortium name="The Broad Institute Genomics Platform"/>
            <consortium name="The Broad Institute Genome Sequencing Center for Infectious Disease"/>
            <person name="Wu L."/>
            <person name="Ma J."/>
        </authorList>
    </citation>
    <scope>NUCLEOTIDE SEQUENCE [LARGE SCALE GENOMIC DNA]</scope>
    <source>
        <strain evidence="14 15">JCM 5062</strain>
    </source>
</reference>
<dbReference type="PROSITE" id="PS51674">
    <property type="entry name" value="4FE4S_WBL"/>
    <property type="match status" value="1"/>
</dbReference>
<evidence type="ECO:0000256" key="7">
    <source>
        <dbReference type="ARBA" id="ARBA00023015"/>
    </source>
</evidence>
<comment type="cofactor">
    <cofactor evidence="11">
        <name>[4Fe-4S] cluster</name>
        <dbReference type="ChEBI" id="CHEBI:49883"/>
    </cofactor>
    <text evidence="11">Binds 1 [4Fe-4S] cluster per subunit. Following nitrosylation of the [4Fe-4S] cluster binds 1 [4Fe-8(NO)] cluster per subunit.</text>
</comment>
<protein>
    <recommendedName>
        <fullName evidence="11">Transcriptional regulator WhiB</fullName>
    </recommendedName>
</protein>
<accession>A0ABN3N732</accession>
<evidence type="ECO:0000313" key="15">
    <source>
        <dbReference type="Proteomes" id="UP001499942"/>
    </source>
</evidence>
<dbReference type="Pfam" id="PF02467">
    <property type="entry name" value="Whib"/>
    <property type="match status" value="1"/>
</dbReference>
<evidence type="ECO:0000256" key="12">
    <source>
        <dbReference type="SAM" id="MobiDB-lite"/>
    </source>
</evidence>
<comment type="PTM">
    <text evidence="11">The Fe-S cluster can be nitrosylated by nitric oxide (NO).</text>
</comment>
<name>A0ABN3N732_9ACTN</name>
<keyword evidence="9 11" id="KW-1015">Disulfide bond</keyword>